<dbReference type="GO" id="GO:0006654">
    <property type="term" value="P:phosphatidic acid biosynthetic process"/>
    <property type="evidence" value="ECO:0007669"/>
    <property type="project" value="TreeGrafter"/>
</dbReference>
<dbReference type="InterPro" id="IPR002123">
    <property type="entry name" value="Plipid/glycerol_acylTrfase"/>
</dbReference>
<gene>
    <name evidence="6" type="ORF">DSCW_40830</name>
</gene>
<feature type="transmembrane region" description="Helical" evidence="4">
    <location>
        <begin position="7"/>
        <end position="31"/>
    </location>
</feature>
<reference evidence="6 7" key="1">
    <citation type="submission" date="2019-11" db="EMBL/GenBank/DDBJ databases">
        <title>Comparative genomics of hydrocarbon-degrading Desulfosarcina strains.</title>
        <authorList>
            <person name="Watanabe M."/>
            <person name="Kojima H."/>
            <person name="Fukui M."/>
        </authorList>
    </citation>
    <scope>NUCLEOTIDE SEQUENCE [LARGE SCALE GENOMIC DNA]</scope>
    <source>
        <strain evidence="6 7">PP31</strain>
    </source>
</reference>
<keyword evidence="7" id="KW-1185">Reference proteome</keyword>
<dbReference type="EMBL" id="AP021875">
    <property type="protein sequence ID" value="BBO76666.1"/>
    <property type="molecule type" value="Genomic_DNA"/>
</dbReference>
<evidence type="ECO:0000313" key="6">
    <source>
        <dbReference type="EMBL" id="BBO76666.1"/>
    </source>
</evidence>
<dbReference type="OrthoDB" id="9809618at2"/>
<keyword evidence="3" id="KW-0012">Acyltransferase</keyword>
<dbReference type="GO" id="GO:0003841">
    <property type="term" value="F:1-acylglycerol-3-phosphate O-acyltransferase activity"/>
    <property type="evidence" value="ECO:0007669"/>
    <property type="project" value="TreeGrafter"/>
</dbReference>
<evidence type="ECO:0000256" key="4">
    <source>
        <dbReference type="SAM" id="Phobius"/>
    </source>
</evidence>
<dbReference type="RefSeq" id="WP_155305480.1">
    <property type="nucleotide sequence ID" value="NZ_AP021875.1"/>
</dbReference>
<protein>
    <recommendedName>
        <fullName evidence="5">Phospholipid/glycerol acyltransferase domain-containing protein</fullName>
    </recommendedName>
</protein>
<dbReference type="PANTHER" id="PTHR10434">
    <property type="entry name" value="1-ACYL-SN-GLYCEROL-3-PHOSPHATE ACYLTRANSFERASE"/>
    <property type="match status" value="1"/>
</dbReference>
<sequence length="235" mass="26335">MKSLRSILLWTAGTLFFGFTFLVLSVGLFVMSRERVFALARRFFALQTRIMGIRLQVTGREHIDPARTYLIMGNHQSLFDLFVIPSALPGIYTAVEAAYHFSIPLWGSLITRWGCIPIHRRNLEKAKESLTIARKRLGGGLSIIILPEGHRTRTGRMGEFKKGPFHLARQAGADILPFAIRGLFDYNAKGAFHLNPKPVSVAIGRPLPYETFYGMTPEDLRDHVRGVIAELAGEA</sequence>
<evidence type="ECO:0000256" key="3">
    <source>
        <dbReference type="ARBA" id="ARBA00023315"/>
    </source>
</evidence>
<name>A0A5K7Z4H2_9BACT</name>
<organism evidence="6 7">
    <name type="scientific">Desulfosarcina widdelii</name>
    <dbReference type="NCBI Taxonomy" id="947919"/>
    <lineage>
        <taxon>Bacteria</taxon>
        <taxon>Pseudomonadati</taxon>
        <taxon>Thermodesulfobacteriota</taxon>
        <taxon>Desulfobacteria</taxon>
        <taxon>Desulfobacterales</taxon>
        <taxon>Desulfosarcinaceae</taxon>
        <taxon>Desulfosarcina</taxon>
    </lineage>
</organism>
<keyword evidence="2" id="KW-0808">Transferase</keyword>
<comment type="pathway">
    <text evidence="1">Lipid metabolism.</text>
</comment>
<evidence type="ECO:0000259" key="5">
    <source>
        <dbReference type="SMART" id="SM00563"/>
    </source>
</evidence>
<evidence type="ECO:0000256" key="1">
    <source>
        <dbReference type="ARBA" id="ARBA00005189"/>
    </source>
</evidence>
<dbReference type="PANTHER" id="PTHR10434:SF66">
    <property type="entry name" value="PHOSPHOLIPID_GLYCEROL ACYLTRANSFERASE DOMAIN-CONTAINING PROTEIN"/>
    <property type="match status" value="1"/>
</dbReference>
<keyword evidence="4" id="KW-0812">Transmembrane</keyword>
<keyword evidence="4" id="KW-0472">Membrane</keyword>
<dbReference type="CDD" id="cd07989">
    <property type="entry name" value="LPLAT_AGPAT-like"/>
    <property type="match status" value="1"/>
</dbReference>
<dbReference type="SMART" id="SM00563">
    <property type="entry name" value="PlsC"/>
    <property type="match status" value="1"/>
</dbReference>
<keyword evidence="4" id="KW-1133">Transmembrane helix</keyword>
<accession>A0A5K7Z4H2</accession>
<dbReference type="Proteomes" id="UP000427769">
    <property type="component" value="Chromosome"/>
</dbReference>
<dbReference type="AlphaFoldDB" id="A0A5K7Z4H2"/>
<feature type="domain" description="Phospholipid/glycerol acyltransferase" evidence="5">
    <location>
        <begin position="69"/>
        <end position="183"/>
    </location>
</feature>
<dbReference type="Pfam" id="PF01553">
    <property type="entry name" value="Acyltransferase"/>
    <property type="match status" value="1"/>
</dbReference>
<evidence type="ECO:0000313" key="7">
    <source>
        <dbReference type="Proteomes" id="UP000427769"/>
    </source>
</evidence>
<dbReference type="KEGG" id="dwd:DSCW_40830"/>
<proteinExistence type="predicted"/>
<dbReference type="SUPFAM" id="SSF69593">
    <property type="entry name" value="Glycerol-3-phosphate (1)-acyltransferase"/>
    <property type="match status" value="1"/>
</dbReference>
<evidence type="ECO:0000256" key="2">
    <source>
        <dbReference type="ARBA" id="ARBA00022679"/>
    </source>
</evidence>